<organism evidence="3 4">
    <name type="scientific">Acinetobacter johnsonii</name>
    <dbReference type="NCBI Taxonomy" id="40214"/>
    <lineage>
        <taxon>Bacteria</taxon>
        <taxon>Pseudomonadati</taxon>
        <taxon>Pseudomonadota</taxon>
        <taxon>Gammaproteobacteria</taxon>
        <taxon>Moraxellales</taxon>
        <taxon>Moraxellaceae</taxon>
        <taxon>Acinetobacter</taxon>
    </lineage>
</organism>
<sequence length="91" mass="10530">MLSQYNSSKLTRSLLLLDAYLTPNQNELITTTLDIEHIFPKKWQDTNYNGWSRADTDEFLEKLGNKVICEKKLNIQAGNGYFGIKKARYAQ</sequence>
<accession>A0A380U8V4</accession>
<reference evidence="3 4" key="1">
    <citation type="submission" date="2018-06" db="EMBL/GenBank/DDBJ databases">
        <authorList>
            <consortium name="Pathogen Informatics"/>
            <person name="Doyle S."/>
        </authorList>
    </citation>
    <scope>NUCLEOTIDE SEQUENCE [LARGE SCALE GENOMIC DNA]</scope>
    <source>
        <strain evidence="3 4">NCTC10308</strain>
    </source>
</reference>
<evidence type="ECO:0000259" key="1">
    <source>
        <dbReference type="Pfam" id="PF07510"/>
    </source>
</evidence>
<keyword evidence="2" id="KW-0540">Nuclease</keyword>
<proteinExistence type="predicted"/>
<dbReference type="GO" id="GO:0004519">
    <property type="term" value="F:endonuclease activity"/>
    <property type="evidence" value="ECO:0007669"/>
    <property type="project" value="UniProtKB-KW"/>
</dbReference>
<dbReference type="Pfam" id="PF07510">
    <property type="entry name" value="GmrSD_C"/>
    <property type="match status" value="1"/>
</dbReference>
<gene>
    <name evidence="2" type="ORF">I6G67_01205</name>
    <name evidence="3" type="ORF">NCTC10308_02528</name>
</gene>
<evidence type="ECO:0000313" key="4">
    <source>
        <dbReference type="Proteomes" id="UP000254227"/>
    </source>
</evidence>
<dbReference type="Proteomes" id="UP000595107">
    <property type="component" value="Chromosome"/>
</dbReference>
<dbReference type="InterPro" id="IPR011089">
    <property type="entry name" value="GmrSD_C"/>
</dbReference>
<protein>
    <submittedName>
        <fullName evidence="2">HNH endonuclease</fullName>
    </submittedName>
    <submittedName>
        <fullName evidence="3">Protein of uncharacterized function (DUF1524)</fullName>
    </submittedName>
</protein>
<keyword evidence="2" id="KW-0378">Hydrolase</keyword>
<evidence type="ECO:0000313" key="3">
    <source>
        <dbReference type="EMBL" id="SUT97639.1"/>
    </source>
</evidence>
<name>A0A380U8V4_ACIJO</name>
<dbReference type="EMBL" id="CP065666">
    <property type="protein sequence ID" value="QPS04166.1"/>
    <property type="molecule type" value="Genomic_DNA"/>
</dbReference>
<dbReference type="Proteomes" id="UP000254227">
    <property type="component" value="Unassembled WGS sequence"/>
</dbReference>
<reference evidence="2 5" key="2">
    <citation type="submission" date="2020-12" db="EMBL/GenBank/DDBJ databases">
        <title>FDA dAtabase for Regulatory Grade micrObial Sequences (FDA-ARGOS): Supporting development and validation of Infectious Disease Dx tests.</title>
        <authorList>
            <person name="Sproer C."/>
            <person name="Gronow S."/>
            <person name="Severitt S."/>
            <person name="Schroder I."/>
            <person name="Tallon L."/>
            <person name="Sadzewicz L."/>
            <person name="Zhao X."/>
            <person name="Boylan J."/>
            <person name="Ott S."/>
            <person name="Bowen H."/>
            <person name="Vavikolanu K."/>
            <person name="Mehta A."/>
            <person name="Aluvathingal J."/>
            <person name="Nadendla S."/>
            <person name="Lowell S."/>
            <person name="Myers T."/>
            <person name="Yan Y."/>
            <person name="Sichtig H."/>
        </authorList>
    </citation>
    <scope>NUCLEOTIDE SEQUENCE [LARGE SCALE GENOMIC DNA]</scope>
    <source>
        <strain evidence="2 5">FDAARGOS_910</strain>
    </source>
</reference>
<dbReference type="AlphaFoldDB" id="A0A380U8V4"/>
<evidence type="ECO:0000313" key="5">
    <source>
        <dbReference type="Proteomes" id="UP000595107"/>
    </source>
</evidence>
<feature type="domain" description="GmrSD restriction endonucleases C-terminal" evidence="1">
    <location>
        <begin position="6"/>
        <end position="90"/>
    </location>
</feature>
<evidence type="ECO:0000313" key="2">
    <source>
        <dbReference type="EMBL" id="QPS04166.1"/>
    </source>
</evidence>
<dbReference type="RefSeq" id="WP_004691477.1">
    <property type="nucleotide sequence ID" value="NZ_BBTB01000008.1"/>
</dbReference>
<dbReference type="EMBL" id="UFRV01000006">
    <property type="protein sequence ID" value="SUT97639.1"/>
    <property type="molecule type" value="Genomic_DNA"/>
</dbReference>
<keyword evidence="2" id="KW-0255">Endonuclease</keyword>